<dbReference type="InterPro" id="IPR011006">
    <property type="entry name" value="CheY-like_superfamily"/>
</dbReference>
<dbReference type="GO" id="GO:0000156">
    <property type="term" value="F:phosphorelay response regulator activity"/>
    <property type="evidence" value="ECO:0007669"/>
    <property type="project" value="TreeGrafter"/>
</dbReference>
<dbReference type="InterPro" id="IPR001789">
    <property type="entry name" value="Sig_transdc_resp-reg_receiver"/>
</dbReference>
<dbReference type="CDD" id="cd00383">
    <property type="entry name" value="trans_reg_C"/>
    <property type="match status" value="1"/>
</dbReference>
<evidence type="ECO:0000256" key="9">
    <source>
        <dbReference type="ARBA" id="ARBA00024867"/>
    </source>
</evidence>
<keyword evidence="5" id="KW-0843">Virulence</keyword>
<dbReference type="GO" id="GO:0032993">
    <property type="term" value="C:protein-DNA complex"/>
    <property type="evidence" value="ECO:0007669"/>
    <property type="project" value="TreeGrafter"/>
</dbReference>
<keyword evidence="12" id="KW-0597">Phosphoprotein</keyword>
<evidence type="ECO:0000256" key="8">
    <source>
        <dbReference type="ARBA" id="ARBA00023163"/>
    </source>
</evidence>
<evidence type="ECO:0000313" key="17">
    <source>
        <dbReference type="Proteomes" id="UP000248057"/>
    </source>
</evidence>
<evidence type="ECO:0000256" key="11">
    <source>
        <dbReference type="ARBA" id="ARBA00039976"/>
    </source>
</evidence>
<keyword evidence="4" id="KW-0805">Transcription regulation</keyword>
<dbReference type="Gene3D" id="1.10.10.10">
    <property type="entry name" value="Winged helix-like DNA-binding domain superfamily/Winged helix DNA-binding domain"/>
    <property type="match status" value="1"/>
</dbReference>
<dbReference type="CDD" id="cd17574">
    <property type="entry name" value="REC_OmpR"/>
    <property type="match status" value="1"/>
</dbReference>
<gene>
    <name evidence="16" type="ORF">DFR60_10288</name>
</gene>
<dbReference type="Pfam" id="PF00486">
    <property type="entry name" value="Trans_reg_C"/>
    <property type="match status" value="1"/>
</dbReference>
<dbReference type="Gene3D" id="3.40.50.2300">
    <property type="match status" value="1"/>
</dbReference>
<protein>
    <recommendedName>
        <fullName evidence="11">Heme response regulator HssR</fullName>
    </recommendedName>
    <alternativeName>
        <fullName evidence="2">Stage 0 sporulation protein A homolog</fullName>
    </alternativeName>
</protein>
<name>A0A2V3YP44_9FIRM</name>
<dbReference type="PANTHER" id="PTHR48111:SF49">
    <property type="entry name" value="HEME RESPONSE REGULATOR HSSR"/>
    <property type="match status" value="1"/>
</dbReference>
<dbReference type="AlphaFoldDB" id="A0A2V3YP44"/>
<evidence type="ECO:0000256" key="12">
    <source>
        <dbReference type="PROSITE-ProRule" id="PRU00169"/>
    </source>
</evidence>
<feature type="DNA-binding region" description="OmpR/PhoB-type" evidence="13">
    <location>
        <begin position="127"/>
        <end position="224"/>
    </location>
</feature>
<dbReference type="SUPFAM" id="SSF52172">
    <property type="entry name" value="CheY-like"/>
    <property type="match status" value="1"/>
</dbReference>
<dbReference type="InterPro" id="IPR001867">
    <property type="entry name" value="OmpR/PhoB-type_DNA-bd"/>
</dbReference>
<comment type="function">
    <text evidence="9">May play the central regulatory role in sporulation. It may be an element of the effector pathway responsible for the activation of sporulation genes in response to nutritional stress. Spo0A may act in concert with spo0H (a sigma factor) to control the expression of some genes that are critical to the sporulation process.</text>
</comment>
<dbReference type="InterPro" id="IPR039420">
    <property type="entry name" value="WalR-like"/>
</dbReference>
<dbReference type="Proteomes" id="UP000248057">
    <property type="component" value="Unassembled WGS sequence"/>
</dbReference>
<evidence type="ECO:0000256" key="4">
    <source>
        <dbReference type="ARBA" id="ARBA00023015"/>
    </source>
</evidence>
<dbReference type="EMBL" id="QJKD01000002">
    <property type="protein sequence ID" value="PXX55814.1"/>
    <property type="molecule type" value="Genomic_DNA"/>
</dbReference>
<feature type="domain" description="OmpR/PhoB-type" evidence="15">
    <location>
        <begin position="127"/>
        <end position="224"/>
    </location>
</feature>
<evidence type="ECO:0000256" key="2">
    <source>
        <dbReference type="ARBA" id="ARBA00018672"/>
    </source>
</evidence>
<reference evidence="16 17" key="1">
    <citation type="submission" date="2018-05" db="EMBL/GenBank/DDBJ databases">
        <title>Genomic Encyclopedia of Type Strains, Phase IV (KMG-IV): sequencing the most valuable type-strain genomes for metagenomic binning, comparative biology and taxonomic classification.</title>
        <authorList>
            <person name="Goeker M."/>
        </authorList>
    </citation>
    <scope>NUCLEOTIDE SEQUENCE [LARGE SCALE GENOMIC DNA]</scope>
    <source>
        <strain evidence="16 17">DSM 24995</strain>
    </source>
</reference>
<keyword evidence="17" id="KW-1185">Reference proteome</keyword>
<keyword evidence="7" id="KW-0010">Activator</keyword>
<dbReference type="Pfam" id="PF00072">
    <property type="entry name" value="Response_reg"/>
    <property type="match status" value="1"/>
</dbReference>
<evidence type="ECO:0000256" key="6">
    <source>
        <dbReference type="ARBA" id="ARBA00023125"/>
    </source>
</evidence>
<dbReference type="GO" id="GO:0005829">
    <property type="term" value="C:cytosol"/>
    <property type="evidence" value="ECO:0007669"/>
    <property type="project" value="TreeGrafter"/>
</dbReference>
<dbReference type="PANTHER" id="PTHR48111">
    <property type="entry name" value="REGULATOR OF RPOS"/>
    <property type="match status" value="1"/>
</dbReference>
<dbReference type="SMART" id="SM00448">
    <property type="entry name" value="REC"/>
    <property type="match status" value="1"/>
</dbReference>
<sequence length="225" mass="26065">MLMHKILIIEDDPSLLQLYSIALRKEGYDTFLAHNGQEAWDVIEREHIDLIMTDIMMPVMDGYEFVELLRRSNPMLPVLMITAKDDFSSKSRGFSLGTDDYMTKPIDINEMVLRVRALLRRANIESERKLVLSGTVLDYDALTVTVGDTPLMLPQKEFYLLFKLVSYPNKIFTRLQLMDEIWGRGSTSDVQTIDVHINRLRKRFCDNPDFEIVTVRGLGYKVVLK</sequence>
<keyword evidence="6 13" id="KW-0238">DNA-binding</keyword>
<comment type="caution">
    <text evidence="16">The sequence shown here is derived from an EMBL/GenBank/DDBJ whole genome shotgun (WGS) entry which is preliminary data.</text>
</comment>
<organism evidence="16 17">
    <name type="scientific">Hungatella effluvii</name>
    <dbReference type="NCBI Taxonomy" id="1096246"/>
    <lineage>
        <taxon>Bacteria</taxon>
        <taxon>Bacillati</taxon>
        <taxon>Bacillota</taxon>
        <taxon>Clostridia</taxon>
        <taxon>Lachnospirales</taxon>
        <taxon>Lachnospiraceae</taxon>
        <taxon>Hungatella</taxon>
    </lineage>
</organism>
<evidence type="ECO:0000256" key="3">
    <source>
        <dbReference type="ARBA" id="ARBA00022490"/>
    </source>
</evidence>
<feature type="modified residue" description="4-aspartylphosphate" evidence="12">
    <location>
        <position position="54"/>
    </location>
</feature>
<dbReference type="SMART" id="SM00862">
    <property type="entry name" value="Trans_reg_C"/>
    <property type="match status" value="1"/>
</dbReference>
<comment type="subcellular location">
    <subcellularLocation>
        <location evidence="1">Cytoplasm</location>
    </subcellularLocation>
</comment>
<dbReference type="GO" id="GO:0006355">
    <property type="term" value="P:regulation of DNA-templated transcription"/>
    <property type="evidence" value="ECO:0007669"/>
    <property type="project" value="InterPro"/>
</dbReference>
<dbReference type="PROSITE" id="PS50110">
    <property type="entry name" value="RESPONSE_REGULATORY"/>
    <property type="match status" value="1"/>
</dbReference>
<evidence type="ECO:0000259" key="15">
    <source>
        <dbReference type="PROSITE" id="PS51755"/>
    </source>
</evidence>
<comment type="function">
    <text evidence="10">Member of the two-component regulatory system HssS/HssR involved in intracellular heme homeostasis and tempering of staphylococcal virulence. Phosphorylated HssR binds to a direct repeat sequence within hrtAB promoter and activates the expression of hrtAB, an efflux pump, in response to extracellular heme, hemin, hemoglobin or blood.</text>
</comment>
<evidence type="ECO:0000256" key="5">
    <source>
        <dbReference type="ARBA" id="ARBA00023026"/>
    </source>
</evidence>
<keyword evidence="3" id="KW-0963">Cytoplasm</keyword>
<proteinExistence type="predicted"/>
<dbReference type="PROSITE" id="PS51755">
    <property type="entry name" value="OMPR_PHOB"/>
    <property type="match status" value="1"/>
</dbReference>
<dbReference type="InterPro" id="IPR036388">
    <property type="entry name" value="WH-like_DNA-bd_sf"/>
</dbReference>
<dbReference type="GO" id="GO:0000976">
    <property type="term" value="F:transcription cis-regulatory region binding"/>
    <property type="evidence" value="ECO:0007669"/>
    <property type="project" value="TreeGrafter"/>
</dbReference>
<evidence type="ECO:0000259" key="14">
    <source>
        <dbReference type="PROSITE" id="PS50110"/>
    </source>
</evidence>
<feature type="domain" description="Response regulatory" evidence="14">
    <location>
        <begin position="5"/>
        <end position="119"/>
    </location>
</feature>
<evidence type="ECO:0000256" key="1">
    <source>
        <dbReference type="ARBA" id="ARBA00004496"/>
    </source>
</evidence>
<keyword evidence="8" id="KW-0804">Transcription</keyword>
<evidence type="ECO:0000256" key="13">
    <source>
        <dbReference type="PROSITE-ProRule" id="PRU01091"/>
    </source>
</evidence>
<evidence type="ECO:0000313" key="16">
    <source>
        <dbReference type="EMBL" id="PXX55814.1"/>
    </source>
</evidence>
<evidence type="ECO:0000256" key="10">
    <source>
        <dbReference type="ARBA" id="ARBA00037471"/>
    </source>
</evidence>
<accession>A0A2V3YP44</accession>
<evidence type="ECO:0000256" key="7">
    <source>
        <dbReference type="ARBA" id="ARBA00023159"/>
    </source>
</evidence>